<evidence type="ECO:0000259" key="4">
    <source>
        <dbReference type="PROSITE" id="PS01124"/>
    </source>
</evidence>
<dbReference type="InterPro" id="IPR018060">
    <property type="entry name" value="HTH_AraC"/>
</dbReference>
<dbReference type="Gene3D" id="1.10.10.60">
    <property type="entry name" value="Homeodomain-like"/>
    <property type="match status" value="1"/>
</dbReference>
<name>A0ABT7PM60_9BACT</name>
<gene>
    <name evidence="5" type="ORF">QTN89_19130</name>
</gene>
<keyword evidence="6" id="KW-1185">Reference proteome</keyword>
<keyword evidence="1" id="KW-0805">Transcription regulation</keyword>
<dbReference type="PANTHER" id="PTHR43280">
    <property type="entry name" value="ARAC-FAMILY TRANSCRIPTIONAL REGULATOR"/>
    <property type="match status" value="1"/>
</dbReference>
<keyword evidence="3" id="KW-0804">Transcription</keyword>
<dbReference type="InterPro" id="IPR009057">
    <property type="entry name" value="Homeodomain-like_sf"/>
</dbReference>
<dbReference type="EMBL" id="JASZZN010000015">
    <property type="protein sequence ID" value="MDM4017570.1"/>
    <property type="molecule type" value="Genomic_DNA"/>
</dbReference>
<feature type="domain" description="HTH araC/xylS-type" evidence="4">
    <location>
        <begin position="1"/>
        <end position="79"/>
    </location>
</feature>
<evidence type="ECO:0000313" key="5">
    <source>
        <dbReference type="EMBL" id="MDM4017570.1"/>
    </source>
</evidence>
<dbReference type="Proteomes" id="UP001239462">
    <property type="component" value="Unassembled WGS sequence"/>
</dbReference>
<protein>
    <submittedName>
        <fullName evidence="5">Helix-turn-helix domain-containing protein</fullName>
    </submittedName>
</protein>
<evidence type="ECO:0000256" key="3">
    <source>
        <dbReference type="ARBA" id="ARBA00023163"/>
    </source>
</evidence>
<dbReference type="RefSeq" id="WP_289165062.1">
    <property type="nucleotide sequence ID" value="NZ_JASZZN010000015.1"/>
</dbReference>
<accession>A0ABT7PM60</accession>
<comment type="caution">
    <text evidence="5">The sequence shown here is derived from an EMBL/GenBank/DDBJ whole genome shotgun (WGS) entry which is preliminary data.</text>
</comment>
<dbReference type="SMART" id="SM00342">
    <property type="entry name" value="HTH_ARAC"/>
    <property type="match status" value="1"/>
</dbReference>
<evidence type="ECO:0000256" key="1">
    <source>
        <dbReference type="ARBA" id="ARBA00023015"/>
    </source>
</evidence>
<sequence>MNTFPISRRRLEQRFRTELKRSPAEEIRRVRMAHVGRLLQDSDKPVATIATEAGFASGASLSQAFRQYFQITPGEYRRLNQTD</sequence>
<dbReference type="PROSITE" id="PS01124">
    <property type="entry name" value="HTH_ARAC_FAMILY_2"/>
    <property type="match status" value="1"/>
</dbReference>
<keyword evidence="2" id="KW-0238">DNA-binding</keyword>
<dbReference type="PANTHER" id="PTHR43280:SF2">
    <property type="entry name" value="HTH-TYPE TRANSCRIPTIONAL REGULATOR EXSA"/>
    <property type="match status" value="1"/>
</dbReference>
<proteinExistence type="predicted"/>
<evidence type="ECO:0000313" key="6">
    <source>
        <dbReference type="Proteomes" id="UP001239462"/>
    </source>
</evidence>
<reference evidence="5 6" key="1">
    <citation type="submission" date="2023-06" db="EMBL/GenBank/DDBJ databases">
        <title>Roseiconus lacunae JC819 isolated from Gulf of Mannar region, Tamil Nadu.</title>
        <authorList>
            <person name="Pk S."/>
            <person name="Ch S."/>
            <person name="Ch V.R."/>
        </authorList>
    </citation>
    <scope>NUCLEOTIDE SEQUENCE [LARGE SCALE GENOMIC DNA]</scope>
    <source>
        <strain evidence="5 6">JC819</strain>
    </source>
</reference>
<dbReference type="SUPFAM" id="SSF46689">
    <property type="entry name" value="Homeodomain-like"/>
    <property type="match status" value="1"/>
</dbReference>
<organism evidence="5 6">
    <name type="scientific">Roseiconus lacunae</name>
    <dbReference type="NCBI Taxonomy" id="2605694"/>
    <lineage>
        <taxon>Bacteria</taxon>
        <taxon>Pseudomonadati</taxon>
        <taxon>Planctomycetota</taxon>
        <taxon>Planctomycetia</taxon>
        <taxon>Pirellulales</taxon>
        <taxon>Pirellulaceae</taxon>
        <taxon>Roseiconus</taxon>
    </lineage>
</organism>
<dbReference type="Pfam" id="PF12833">
    <property type="entry name" value="HTH_18"/>
    <property type="match status" value="1"/>
</dbReference>
<evidence type="ECO:0000256" key="2">
    <source>
        <dbReference type="ARBA" id="ARBA00023125"/>
    </source>
</evidence>